<evidence type="ECO:0000313" key="2">
    <source>
        <dbReference type="Proteomes" id="UP001054857"/>
    </source>
</evidence>
<keyword evidence="2" id="KW-1185">Reference proteome</keyword>
<accession>A0AAD3DS87</accession>
<protein>
    <submittedName>
        <fullName evidence="1">Uncharacterized protein</fullName>
    </submittedName>
</protein>
<reference evidence="1 2" key="1">
    <citation type="journal article" date="2021" name="Sci. Rep.">
        <title>Genome sequencing of the multicellular alga Astrephomene provides insights into convergent evolution of germ-soma differentiation.</title>
        <authorList>
            <person name="Yamashita S."/>
            <person name="Yamamoto K."/>
            <person name="Matsuzaki R."/>
            <person name="Suzuki S."/>
            <person name="Yamaguchi H."/>
            <person name="Hirooka S."/>
            <person name="Minakuchi Y."/>
            <person name="Miyagishima S."/>
            <person name="Kawachi M."/>
            <person name="Toyoda A."/>
            <person name="Nozaki H."/>
        </authorList>
    </citation>
    <scope>NUCLEOTIDE SEQUENCE [LARGE SCALE GENOMIC DNA]</scope>
    <source>
        <strain evidence="1 2">NIES-4017</strain>
    </source>
</reference>
<dbReference type="Proteomes" id="UP001054857">
    <property type="component" value="Unassembled WGS sequence"/>
</dbReference>
<gene>
    <name evidence="1" type="ORF">Agub_g8799</name>
</gene>
<comment type="caution">
    <text evidence="1">The sequence shown here is derived from an EMBL/GenBank/DDBJ whole genome shotgun (WGS) entry which is preliminary data.</text>
</comment>
<feature type="non-terminal residue" evidence="1">
    <location>
        <position position="1"/>
    </location>
</feature>
<dbReference type="AlphaFoldDB" id="A0AAD3DS87"/>
<organism evidence="1 2">
    <name type="scientific">Astrephomene gubernaculifera</name>
    <dbReference type="NCBI Taxonomy" id="47775"/>
    <lineage>
        <taxon>Eukaryota</taxon>
        <taxon>Viridiplantae</taxon>
        <taxon>Chlorophyta</taxon>
        <taxon>core chlorophytes</taxon>
        <taxon>Chlorophyceae</taxon>
        <taxon>CS clade</taxon>
        <taxon>Chlamydomonadales</taxon>
        <taxon>Astrephomenaceae</taxon>
        <taxon>Astrephomene</taxon>
    </lineage>
</organism>
<proteinExistence type="predicted"/>
<dbReference type="EMBL" id="BMAR01000017">
    <property type="protein sequence ID" value="GFR47114.1"/>
    <property type="molecule type" value="Genomic_DNA"/>
</dbReference>
<evidence type="ECO:0000313" key="1">
    <source>
        <dbReference type="EMBL" id="GFR47114.1"/>
    </source>
</evidence>
<sequence>AGLGGLEAVAWVLRGLPIHSQDTQAQVDETDLPPDEVVFARLPHFSDMMERLMGNSCFKEATSLVEVVVAVARLLPEGAQRAVSDVCGELLKQEEPLVTHGSLVRALVAAHATLRGTQDLAALLVIATHVQDVVGAAGQETQLQTDTPAALHEG</sequence>
<feature type="non-terminal residue" evidence="1">
    <location>
        <position position="154"/>
    </location>
</feature>
<name>A0AAD3DS87_9CHLO</name>